<protein>
    <submittedName>
        <fullName evidence="2">Uncharacterized protein</fullName>
    </submittedName>
</protein>
<evidence type="ECO:0000313" key="2">
    <source>
        <dbReference type="EMBL" id="RMR97500.1"/>
    </source>
</evidence>
<evidence type="ECO:0000313" key="3">
    <source>
        <dbReference type="Proteomes" id="UP000272613"/>
    </source>
</evidence>
<evidence type="ECO:0000256" key="1">
    <source>
        <dbReference type="SAM" id="MobiDB-lite"/>
    </source>
</evidence>
<accession>A0AB37QKS4</accession>
<organism evidence="2 3">
    <name type="scientific">Pseudomonas coronafaciens pv. garcae</name>
    <dbReference type="NCBI Taxonomy" id="251653"/>
    <lineage>
        <taxon>Bacteria</taxon>
        <taxon>Pseudomonadati</taxon>
        <taxon>Pseudomonadota</taxon>
        <taxon>Gammaproteobacteria</taxon>
        <taxon>Pseudomonadales</taxon>
        <taxon>Pseudomonadaceae</taxon>
        <taxon>Pseudomonas</taxon>
        <taxon>Pseudomonas coronafaciens</taxon>
    </lineage>
</organism>
<dbReference type="EMBL" id="RBSH01000238">
    <property type="protein sequence ID" value="RMR97500.1"/>
    <property type="molecule type" value="Genomic_DNA"/>
</dbReference>
<dbReference type="AlphaFoldDB" id="A0AB37QKS4"/>
<gene>
    <name evidence="2" type="ORF">ALP74_200239</name>
</gene>
<feature type="compositionally biased region" description="Basic and acidic residues" evidence="1">
    <location>
        <begin position="64"/>
        <end position="79"/>
    </location>
</feature>
<proteinExistence type="predicted"/>
<name>A0AB37QKS4_9PSED</name>
<comment type="caution">
    <text evidence="2">The sequence shown here is derived from an EMBL/GenBank/DDBJ whole genome shotgun (WGS) entry which is preliminary data.</text>
</comment>
<feature type="region of interest" description="Disordered" evidence="1">
    <location>
        <begin position="48"/>
        <end position="93"/>
    </location>
</feature>
<dbReference type="Proteomes" id="UP000272613">
    <property type="component" value="Unassembled WGS sequence"/>
</dbReference>
<sequence length="109" mass="11897">MLFAGPDAFLNVRRLAVVDVDIGRCCDDSAGGGGEHTPYCLSCGGEQATSDACSKPCQKSHAKTARERSDRYGRNERNTEYSPDQEASQGAGMRYFVTKPCGLKHQRYS</sequence>
<reference evidence="2 3" key="1">
    <citation type="submission" date="2018-08" db="EMBL/GenBank/DDBJ databases">
        <title>Recombination of ecologically and evolutionarily significant loci maintains genetic cohesion in the Pseudomonas syringae species complex.</title>
        <authorList>
            <person name="Dillon M."/>
            <person name="Thakur S."/>
            <person name="Almeida R.N.D."/>
            <person name="Weir B.S."/>
            <person name="Guttman D.S."/>
        </authorList>
    </citation>
    <scope>NUCLEOTIDE SEQUENCE [LARGE SCALE GENOMIC DNA]</scope>
    <source>
        <strain evidence="2 3">ICMP 5019</strain>
    </source>
</reference>